<dbReference type="Proteomes" id="UP000070700">
    <property type="component" value="Unassembled WGS sequence"/>
</dbReference>
<protein>
    <submittedName>
        <fullName evidence="1">Uncharacterized protein</fullName>
    </submittedName>
</protein>
<dbReference type="EMBL" id="KQ947406">
    <property type="protein sequence ID" value="KUJ22463.1"/>
    <property type="molecule type" value="Genomic_DNA"/>
</dbReference>
<dbReference type="RefSeq" id="XP_018076818.1">
    <property type="nucleotide sequence ID" value="XM_018208131.1"/>
</dbReference>
<evidence type="ECO:0000313" key="2">
    <source>
        <dbReference type="Proteomes" id="UP000070700"/>
    </source>
</evidence>
<feature type="non-terminal residue" evidence="1">
    <location>
        <position position="97"/>
    </location>
</feature>
<dbReference type="STRING" id="149040.A0A194XQI9"/>
<dbReference type="CDD" id="cd00920">
    <property type="entry name" value="Cupredoxin"/>
    <property type="match status" value="1"/>
</dbReference>
<dbReference type="SUPFAM" id="SSF49503">
    <property type="entry name" value="Cupredoxins"/>
    <property type="match status" value="1"/>
</dbReference>
<dbReference type="InParanoid" id="A0A194XQI9"/>
<dbReference type="InterPro" id="IPR052953">
    <property type="entry name" value="Ser-rich/MCO-related"/>
</dbReference>
<dbReference type="KEGG" id="psco:LY89DRAFT_538652"/>
<feature type="non-terminal residue" evidence="1">
    <location>
        <position position="1"/>
    </location>
</feature>
<sequence length="97" mass="10469">NGDLIYGPNQLNAAIGDIIHFDFNSTNHTVTQSTFAAPCSPLAGGFNTGFNQVNKLNHTGVIFRDFEVTVSTPLWFYCAQTVKVSHCHAGMVLGVNP</sequence>
<dbReference type="Gene3D" id="2.60.40.420">
    <property type="entry name" value="Cupredoxins - blue copper proteins"/>
    <property type="match status" value="1"/>
</dbReference>
<accession>A0A194XQI9</accession>
<dbReference type="InterPro" id="IPR008972">
    <property type="entry name" value="Cupredoxin"/>
</dbReference>
<reference evidence="1 2" key="1">
    <citation type="submission" date="2015-10" db="EMBL/GenBank/DDBJ databases">
        <title>Full genome of DAOMC 229536 Phialocephala scopiformis, a fungal endophyte of spruce producing the potent anti-insectan compound rugulosin.</title>
        <authorList>
            <consortium name="DOE Joint Genome Institute"/>
            <person name="Walker A.K."/>
            <person name="Frasz S.L."/>
            <person name="Seifert K.A."/>
            <person name="Miller J.D."/>
            <person name="Mondo S.J."/>
            <person name="Labutti K."/>
            <person name="Lipzen A."/>
            <person name="Dockter R."/>
            <person name="Kennedy M."/>
            <person name="Grigoriev I.V."/>
            <person name="Spatafora J.W."/>
        </authorList>
    </citation>
    <scope>NUCLEOTIDE SEQUENCE [LARGE SCALE GENOMIC DNA]</scope>
    <source>
        <strain evidence="1 2">CBS 120377</strain>
    </source>
</reference>
<keyword evidence="2" id="KW-1185">Reference proteome</keyword>
<name>A0A194XQI9_MOLSC</name>
<dbReference type="PANTHER" id="PTHR34883">
    <property type="entry name" value="SERINE-RICH PROTEIN, PUTATIVE-RELATED-RELATED"/>
    <property type="match status" value="1"/>
</dbReference>
<dbReference type="OrthoDB" id="2331100at2759"/>
<evidence type="ECO:0000313" key="1">
    <source>
        <dbReference type="EMBL" id="KUJ22463.1"/>
    </source>
</evidence>
<proteinExistence type="predicted"/>
<dbReference type="GeneID" id="28817857"/>
<dbReference type="AlphaFoldDB" id="A0A194XQI9"/>
<organism evidence="1 2">
    <name type="scientific">Mollisia scopiformis</name>
    <name type="common">Conifer needle endophyte fungus</name>
    <name type="synonym">Phialocephala scopiformis</name>
    <dbReference type="NCBI Taxonomy" id="149040"/>
    <lineage>
        <taxon>Eukaryota</taxon>
        <taxon>Fungi</taxon>
        <taxon>Dikarya</taxon>
        <taxon>Ascomycota</taxon>
        <taxon>Pezizomycotina</taxon>
        <taxon>Leotiomycetes</taxon>
        <taxon>Helotiales</taxon>
        <taxon>Mollisiaceae</taxon>
        <taxon>Mollisia</taxon>
    </lineage>
</organism>
<gene>
    <name evidence="1" type="ORF">LY89DRAFT_538652</name>
</gene>
<dbReference type="PANTHER" id="PTHR34883:SF16">
    <property type="entry name" value="RICH PROTEIN, PUTATIVE-RELATED"/>
    <property type="match status" value="1"/>
</dbReference>